<evidence type="ECO:0000313" key="13">
    <source>
        <dbReference type="Proteomes" id="UP000186895"/>
    </source>
</evidence>
<dbReference type="GO" id="GO:0160237">
    <property type="term" value="F:D-Ala-D-Ala dipeptidase activity"/>
    <property type="evidence" value="ECO:0007669"/>
    <property type="project" value="UniProtKB-EC"/>
</dbReference>
<evidence type="ECO:0000256" key="8">
    <source>
        <dbReference type="ARBA" id="ARBA00023316"/>
    </source>
</evidence>
<keyword evidence="4 9" id="KW-0378">Hydrolase</keyword>
<dbReference type="AlphaFoldDB" id="A0A1N6W6Z7"/>
<dbReference type="InterPro" id="IPR009045">
    <property type="entry name" value="Zn_M74/Hedgehog-like"/>
</dbReference>
<feature type="region of interest" description="Disordered" evidence="11">
    <location>
        <begin position="110"/>
        <end position="130"/>
    </location>
</feature>
<dbReference type="PANTHER" id="PTHR43126">
    <property type="entry name" value="D-ALANYL-D-ALANINE DIPEPTIDASE"/>
    <property type="match status" value="1"/>
</dbReference>
<dbReference type="Gene3D" id="3.30.1380.10">
    <property type="match status" value="1"/>
</dbReference>
<keyword evidence="13" id="KW-1185">Reference proteome</keyword>
<evidence type="ECO:0000256" key="4">
    <source>
        <dbReference type="ARBA" id="ARBA00022801"/>
    </source>
</evidence>
<dbReference type="SUPFAM" id="SSF55166">
    <property type="entry name" value="Hedgehog/DD-peptidase"/>
    <property type="match status" value="1"/>
</dbReference>
<feature type="binding site" evidence="9">
    <location>
        <position position="132"/>
    </location>
    <ligand>
        <name>Zn(2+)</name>
        <dbReference type="ChEBI" id="CHEBI:29105"/>
        <note>catalytic</note>
    </ligand>
</feature>
<comment type="similarity">
    <text evidence="9 10">Belongs to the peptidase M15D family.</text>
</comment>
<dbReference type="PANTHER" id="PTHR43126:SF2">
    <property type="entry name" value="D-ALANYL-D-ALANINE DIPEPTIDASE"/>
    <property type="match status" value="1"/>
</dbReference>
<evidence type="ECO:0000256" key="2">
    <source>
        <dbReference type="ARBA" id="ARBA00022670"/>
    </source>
</evidence>
<dbReference type="eggNOG" id="COG2173">
    <property type="taxonomic scope" value="Bacteria"/>
</dbReference>
<accession>A0A1N6W6Z7</accession>
<dbReference type="EC" id="3.4.13.22" evidence="9 10"/>
<evidence type="ECO:0000256" key="3">
    <source>
        <dbReference type="ARBA" id="ARBA00022723"/>
    </source>
</evidence>
<dbReference type="CDD" id="cd14843">
    <property type="entry name" value="D-Ala-D-Ala_dipeptidase_like"/>
    <property type="match status" value="1"/>
</dbReference>
<feature type="binding site" evidence="9">
    <location>
        <position position="125"/>
    </location>
    <ligand>
        <name>Zn(2+)</name>
        <dbReference type="ChEBI" id="CHEBI:29105"/>
        <note>catalytic</note>
    </ligand>
</feature>
<dbReference type="GO" id="GO:0008270">
    <property type="term" value="F:zinc ion binding"/>
    <property type="evidence" value="ECO:0007669"/>
    <property type="project" value="UniProtKB-UniRule"/>
</dbReference>
<name>A0A1N6W6Z7_9GAMM</name>
<keyword evidence="2 9" id="KW-0645">Protease</keyword>
<dbReference type="HAMAP" id="MF_01924">
    <property type="entry name" value="A_A_dipeptidase"/>
    <property type="match status" value="1"/>
</dbReference>
<evidence type="ECO:0000256" key="10">
    <source>
        <dbReference type="PIRNR" id="PIRNR026671"/>
    </source>
</evidence>
<keyword evidence="3 9" id="KW-0479">Metal-binding</keyword>
<gene>
    <name evidence="9" type="primary">ddpX</name>
    <name evidence="12" type="ORF">SAMN05421647_11018</name>
</gene>
<protein>
    <recommendedName>
        <fullName evidence="9 10">D-alanyl-D-alanine dipeptidase</fullName>
        <shortName evidence="9 10">D-Ala-D-Ala dipeptidase</shortName>
        <ecNumber evidence="9 10">3.4.13.22</ecNumber>
    </recommendedName>
</protein>
<dbReference type="GO" id="GO:0008237">
    <property type="term" value="F:metallopeptidase activity"/>
    <property type="evidence" value="ECO:0007669"/>
    <property type="project" value="UniProtKB-KW"/>
</dbReference>
<comment type="cofactor">
    <cofactor evidence="9">
        <name>Zn(2+)</name>
        <dbReference type="ChEBI" id="CHEBI:29105"/>
    </cofactor>
    <text evidence="9">Binds 1 zinc ion per subunit.</text>
</comment>
<dbReference type="STRING" id="49186.SAMN05421647_11018"/>
<reference evidence="12 13" key="1">
    <citation type="submission" date="2017-01" db="EMBL/GenBank/DDBJ databases">
        <authorList>
            <person name="Mah S.A."/>
            <person name="Swanson W.J."/>
            <person name="Moy G.W."/>
            <person name="Vacquier V.D."/>
        </authorList>
    </citation>
    <scope>NUCLEOTIDE SEQUENCE [LARGE SCALE GENOMIC DNA]</scope>
    <source>
        <strain evidence="12 13">DSM 7027</strain>
    </source>
</reference>
<evidence type="ECO:0000256" key="11">
    <source>
        <dbReference type="SAM" id="MobiDB-lite"/>
    </source>
</evidence>
<comment type="function">
    <text evidence="9 10">Catalyzes hydrolysis of the D-alanyl-D-alanine dipeptide.</text>
</comment>
<evidence type="ECO:0000256" key="6">
    <source>
        <dbReference type="ARBA" id="ARBA00022997"/>
    </source>
</evidence>
<feature type="compositionally biased region" description="Low complexity" evidence="11">
    <location>
        <begin position="113"/>
        <end position="124"/>
    </location>
</feature>
<feature type="site" description="Transition state stabilizer" evidence="9">
    <location>
        <position position="76"/>
    </location>
</feature>
<proteinExistence type="inferred from homology"/>
<comment type="catalytic activity">
    <reaction evidence="1 9 10">
        <text>D-alanyl-D-alanine + H2O = 2 D-alanine</text>
        <dbReference type="Rhea" id="RHEA:20661"/>
        <dbReference type="ChEBI" id="CHEBI:15377"/>
        <dbReference type="ChEBI" id="CHEBI:57416"/>
        <dbReference type="ChEBI" id="CHEBI:57822"/>
        <dbReference type="EC" id="3.4.13.22"/>
    </reaction>
</comment>
<dbReference type="Pfam" id="PF01427">
    <property type="entry name" value="Peptidase_M15"/>
    <property type="match status" value="1"/>
</dbReference>
<dbReference type="GO" id="GO:0006508">
    <property type="term" value="P:proteolysis"/>
    <property type="evidence" value="ECO:0007669"/>
    <property type="project" value="UniProtKB-KW"/>
</dbReference>
<feature type="binding site" evidence="9">
    <location>
        <position position="198"/>
    </location>
    <ligand>
        <name>Zn(2+)</name>
        <dbReference type="ChEBI" id="CHEBI:29105"/>
        <note>catalytic</note>
    </ligand>
</feature>
<keyword evidence="6 9" id="KW-0224">Dipeptidase</keyword>
<dbReference type="InterPro" id="IPR000755">
    <property type="entry name" value="A_A_dipeptidase"/>
</dbReference>
<organism evidence="12 13">
    <name type="scientific">Marinobacterium stanieri</name>
    <dbReference type="NCBI Taxonomy" id="49186"/>
    <lineage>
        <taxon>Bacteria</taxon>
        <taxon>Pseudomonadati</taxon>
        <taxon>Pseudomonadota</taxon>
        <taxon>Gammaproteobacteria</taxon>
        <taxon>Oceanospirillales</taxon>
        <taxon>Oceanospirillaceae</taxon>
        <taxon>Marinobacterium</taxon>
    </lineage>
</organism>
<sequence length="240" mass="27013">MPDWETYQATPIIECQDALVPVSVSKRIAVYPAYYKMNVANSIPECHVRSQVFERLLQAASLLPDDIQLVVLDGWRPFSVQQYLFDTLVNLIRHANEGMTAEEVELEARNLVSPPSTDPSAPSPHLTGGSVDVTLADMDGRFLDMGTLFDEANPLSWSCALEQKSCNAEELQARDNRRLLFNVMRQAGFTNLPSEWWHYDFGNQLWAYNSGADNAIYGATSLPGIEKLWQKQLKSHPQPI</sequence>
<evidence type="ECO:0000256" key="7">
    <source>
        <dbReference type="ARBA" id="ARBA00023049"/>
    </source>
</evidence>
<dbReference type="PIRSF" id="PIRSF026671">
    <property type="entry name" value="AA_dipeptidase"/>
    <property type="match status" value="1"/>
</dbReference>
<keyword evidence="7 9" id="KW-0482">Metalloprotease</keyword>
<keyword evidence="8 10" id="KW-0961">Cell wall biogenesis/degradation</keyword>
<dbReference type="EMBL" id="FTMN01000010">
    <property type="protein sequence ID" value="SIQ85919.1"/>
    <property type="molecule type" value="Genomic_DNA"/>
</dbReference>
<feature type="active site" description="Proton donor/acceptor" evidence="9">
    <location>
        <position position="195"/>
    </location>
</feature>
<keyword evidence="5 9" id="KW-0862">Zinc</keyword>
<evidence type="ECO:0000313" key="12">
    <source>
        <dbReference type="EMBL" id="SIQ85919.1"/>
    </source>
</evidence>
<evidence type="ECO:0000256" key="5">
    <source>
        <dbReference type="ARBA" id="ARBA00022833"/>
    </source>
</evidence>
<evidence type="ECO:0000256" key="9">
    <source>
        <dbReference type="HAMAP-Rule" id="MF_01924"/>
    </source>
</evidence>
<evidence type="ECO:0000256" key="1">
    <source>
        <dbReference type="ARBA" id="ARBA00001362"/>
    </source>
</evidence>
<dbReference type="Proteomes" id="UP000186895">
    <property type="component" value="Unassembled WGS sequence"/>
</dbReference>
<dbReference type="GO" id="GO:0071555">
    <property type="term" value="P:cell wall organization"/>
    <property type="evidence" value="ECO:0007669"/>
    <property type="project" value="UniProtKB-KW"/>
</dbReference>